<comment type="caution">
    <text evidence="3">The sequence shown here is derived from an EMBL/GenBank/DDBJ whole genome shotgun (WGS) entry which is preliminary data.</text>
</comment>
<keyword evidence="1 3" id="KW-0378">Hydrolase</keyword>
<dbReference type="PRINTS" id="PR00111">
    <property type="entry name" value="ABHYDROLASE"/>
</dbReference>
<dbReference type="Proteomes" id="UP000078486">
    <property type="component" value="Unassembled WGS sequence"/>
</dbReference>
<dbReference type="OrthoDB" id="9775557at2"/>
<dbReference type="PANTHER" id="PTHR42977:SF3">
    <property type="entry name" value="AB HYDROLASE-1 DOMAIN-CONTAINING PROTEIN"/>
    <property type="match status" value="1"/>
</dbReference>
<dbReference type="InterPro" id="IPR051340">
    <property type="entry name" value="Haloalkane_dehalogenase"/>
</dbReference>
<dbReference type="PANTHER" id="PTHR42977">
    <property type="entry name" value="HYDROLASE-RELATED"/>
    <property type="match status" value="1"/>
</dbReference>
<dbReference type="Pfam" id="PF00561">
    <property type="entry name" value="Abhydrolase_1"/>
    <property type="match status" value="1"/>
</dbReference>
<dbReference type="STRING" id="1184151.AW736_04665"/>
<reference evidence="3 4" key="1">
    <citation type="submission" date="2016-01" db="EMBL/GenBank/DDBJ databases">
        <title>High potential of lignocellulose degradation of a new Verrucomicrobia species.</title>
        <authorList>
            <person name="Wang Y."/>
            <person name="Shi Y."/>
            <person name="Qiu Z."/>
            <person name="Liu S."/>
            <person name="Yang H."/>
        </authorList>
    </citation>
    <scope>NUCLEOTIDE SEQUENCE [LARGE SCALE GENOMIC DNA]</scope>
    <source>
        <strain evidence="3 4">TSB47</strain>
    </source>
</reference>
<evidence type="ECO:0000256" key="1">
    <source>
        <dbReference type="ARBA" id="ARBA00022801"/>
    </source>
</evidence>
<organism evidence="3 4">
    <name type="scientific">Termitidicoccus mucosus</name>
    <dbReference type="NCBI Taxonomy" id="1184151"/>
    <lineage>
        <taxon>Bacteria</taxon>
        <taxon>Pseudomonadati</taxon>
        <taxon>Verrucomicrobiota</taxon>
        <taxon>Opitutia</taxon>
        <taxon>Opitutales</taxon>
        <taxon>Opitutaceae</taxon>
        <taxon>Termitidicoccus</taxon>
    </lineage>
</organism>
<evidence type="ECO:0000259" key="2">
    <source>
        <dbReference type="Pfam" id="PF00561"/>
    </source>
</evidence>
<name>A0A178IMQ3_9BACT</name>
<accession>A0A178IMQ3</accession>
<dbReference type="InterPro" id="IPR029058">
    <property type="entry name" value="AB_hydrolase_fold"/>
</dbReference>
<dbReference type="SUPFAM" id="SSF53474">
    <property type="entry name" value="alpha/beta-Hydrolases"/>
    <property type="match status" value="1"/>
</dbReference>
<dbReference type="EMBL" id="LRRQ01000039">
    <property type="protein sequence ID" value="OAM91183.1"/>
    <property type="molecule type" value="Genomic_DNA"/>
</dbReference>
<dbReference type="GO" id="GO:0004301">
    <property type="term" value="F:epoxide hydrolase activity"/>
    <property type="evidence" value="ECO:0007669"/>
    <property type="project" value="TreeGrafter"/>
</dbReference>
<evidence type="ECO:0000313" key="4">
    <source>
        <dbReference type="Proteomes" id="UP000078486"/>
    </source>
</evidence>
<dbReference type="AlphaFoldDB" id="A0A178IMQ3"/>
<protein>
    <submittedName>
        <fullName evidence="3">Alpha/beta hydrolase</fullName>
    </submittedName>
</protein>
<feature type="domain" description="AB hydrolase-1" evidence="2">
    <location>
        <begin position="49"/>
        <end position="291"/>
    </location>
</feature>
<sequence>MASGISHQLSTSLPAWLRALYPFEPRAHTTPRGARMSYLDEGPRDTTEAVLMLHGNPTWSFFYRDLIRDLAPAHRCIAPDHIGMGLSEKPENYPYTLATRIADIEALVDALGLTRIHLVVHDWGGAIGFGLATRRPGLVGRIAIMNTAAFPDTHIPGRIALCRGGRLGKFIVRGLNGFAGPATWMAMHRRRLTRDEKRGYLYPYRSWANRVAVHQFVRDIPLEIDHPSRPVLEDIEEKLPLLAGPEHPKLLIWGKRDFCFNKHFLKRWRKIYPDALIVRFKDAGHYLLDDGGEEVRVRIATFLKTPQA</sequence>
<dbReference type="InterPro" id="IPR000073">
    <property type="entry name" value="AB_hydrolase_1"/>
</dbReference>
<evidence type="ECO:0000313" key="3">
    <source>
        <dbReference type="EMBL" id="OAM91183.1"/>
    </source>
</evidence>
<dbReference type="Gene3D" id="3.40.50.1820">
    <property type="entry name" value="alpha/beta hydrolase"/>
    <property type="match status" value="1"/>
</dbReference>
<proteinExistence type="predicted"/>
<gene>
    <name evidence="3" type="ORF">AW736_04665</name>
</gene>
<keyword evidence="4" id="KW-1185">Reference proteome</keyword>